<dbReference type="SUPFAM" id="SSF46565">
    <property type="entry name" value="Chaperone J-domain"/>
    <property type="match status" value="1"/>
</dbReference>
<dbReference type="OrthoDB" id="10250354at2759"/>
<dbReference type="PANTHER" id="PTHR43908">
    <property type="entry name" value="AT29763P-RELATED"/>
    <property type="match status" value="1"/>
</dbReference>
<feature type="domain" description="J" evidence="2">
    <location>
        <begin position="17"/>
        <end position="84"/>
    </location>
</feature>
<dbReference type="PRINTS" id="PR00625">
    <property type="entry name" value="JDOMAIN"/>
</dbReference>
<dbReference type="AlphaFoldDB" id="A0A2V2UWF6"/>
<dbReference type="EMBL" id="PRFC01000470">
    <property type="protein sequence ID" value="PWU87596.1"/>
    <property type="molecule type" value="Genomic_DNA"/>
</dbReference>
<dbReference type="InterPro" id="IPR051100">
    <property type="entry name" value="DnaJ_subfamily_B/C"/>
</dbReference>
<dbReference type="VEuPathDB" id="TriTrypDB:Tc_MARK_9638"/>
<dbReference type="VEuPathDB" id="TriTrypDB:TcCL_NonESM13441"/>
<dbReference type="VEuPathDB" id="TriTrypDB:TcG_07585"/>
<dbReference type="VEuPathDB" id="TriTrypDB:TcBrA4_0101250"/>
<organism evidence="3 4">
    <name type="scientific">Trypanosoma cruzi</name>
    <dbReference type="NCBI Taxonomy" id="5693"/>
    <lineage>
        <taxon>Eukaryota</taxon>
        <taxon>Discoba</taxon>
        <taxon>Euglenozoa</taxon>
        <taxon>Kinetoplastea</taxon>
        <taxon>Metakinetoplastina</taxon>
        <taxon>Trypanosomatida</taxon>
        <taxon>Trypanosomatidae</taxon>
        <taxon>Trypanosoma</taxon>
        <taxon>Schizotrypanum</taxon>
    </lineage>
</organism>
<dbReference type="SMART" id="SM00271">
    <property type="entry name" value="DnaJ"/>
    <property type="match status" value="1"/>
</dbReference>
<dbReference type="OMA" id="PFKQMET"/>
<sequence>MSTSTTHVQKETILSLNYYEIFSLDPSARDVDFGSVHRAYRRFALLFHPDKDPSPAARAAFERVKLAAETLTDPQMRREYDEELLQKLQRSTGTGATSAWQRQQRDVMEEEALAADMILRQKEAATAAKAAAKREEELEKEAAAKQMLHELTNALTTPFKRMEEELVHEWEIDEDLLSMKKKEVESLLQKLREYNEGQGRHGRSVDAHACGTKRRRSEEETASKV</sequence>
<name>A0A2V2UWF6_TRYCR</name>
<dbReference type="InterPro" id="IPR001623">
    <property type="entry name" value="DnaJ_domain"/>
</dbReference>
<dbReference type="GO" id="GO:0030544">
    <property type="term" value="F:Hsp70 protein binding"/>
    <property type="evidence" value="ECO:0007669"/>
    <property type="project" value="TreeGrafter"/>
</dbReference>
<dbReference type="CDD" id="cd06257">
    <property type="entry name" value="DnaJ"/>
    <property type="match status" value="1"/>
</dbReference>
<gene>
    <name evidence="3" type="ORF">C3747_470g8</name>
</gene>
<dbReference type="Gene3D" id="1.10.287.110">
    <property type="entry name" value="DnaJ domain"/>
    <property type="match status" value="1"/>
</dbReference>
<feature type="region of interest" description="Disordered" evidence="1">
    <location>
        <begin position="193"/>
        <end position="225"/>
    </location>
</feature>
<dbReference type="VEuPathDB" id="TriTrypDB:TcCLB.504157.50"/>
<dbReference type="Proteomes" id="UP000246078">
    <property type="component" value="Unassembled WGS sequence"/>
</dbReference>
<protein>
    <submittedName>
        <fullName evidence="3">Putative DnaJ chaperone protein</fullName>
    </submittedName>
</protein>
<dbReference type="VEuPathDB" id="TriTrypDB:C3747_470g8"/>
<dbReference type="SMR" id="A0A2V2UWF6"/>
<dbReference type="PROSITE" id="PS50076">
    <property type="entry name" value="DNAJ_2"/>
    <property type="match status" value="1"/>
</dbReference>
<evidence type="ECO:0000259" key="2">
    <source>
        <dbReference type="PROSITE" id="PS50076"/>
    </source>
</evidence>
<accession>A0A2V2UWF6</accession>
<reference evidence="3 4" key="1">
    <citation type="journal article" date="2018" name="Microb. Genom.">
        <title>Expanding an expanded genome: long-read sequencing of Trypanosoma cruzi.</title>
        <authorList>
            <person name="Berna L."/>
            <person name="Rodriguez M."/>
            <person name="Chiribao M.L."/>
            <person name="Parodi-Talice A."/>
            <person name="Pita S."/>
            <person name="Rijo G."/>
            <person name="Alvarez-Valin F."/>
            <person name="Robello C."/>
        </authorList>
    </citation>
    <scope>NUCLEOTIDE SEQUENCE [LARGE SCALE GENOMIC DNA]</scope>
    <source>
        <strain evidence="3 4">TCC</strain>
    </source>
</reference>
<dbReference type="GO" id="GO:0005789">
    <property type="term" value="C:endoplasmic reticulum membrane"/>
    <property type="evidence" value="ECO:0007669"/>
    <property type="project" value="TreeGrafter"/>
</dbReference>
<dbReference type="VEuPathDB" id="TriTrypDB:C4B63_9g313"/>
<dbReference type="VEuPathDB" id="TriTrypDB:TcCLB.511109.90"/>
<dbReference type="Pfam" id="PF00226">
    <property type="entry name" value="DnaJ"/>
    <property type="match status" value="1"/>
</dbReference>
<dbReference type="VEuPathDB" id="TriTrypDB:TCSYLVIO_000395"/>
<dbReference type="VEuPathDB" id="TriTrypDB:ECC02_007003"/>
<evidence type="ECO:0000256" key="1">
    <source>
        <dbReference type="SAM" id="MobiDB-lite"/>
    </source>
</evidence>
<dbReference type="PANTHER" id="PTHR43908:SF3">
    <property type="entry name" value="AT29763P-RELATED"/>
    <property type="match status" value="1"/>
</dbReference>
<dbReference type="InterPro" id="IPR036869">
    <property type="entry name" value="J_dom_sf"/>
</dbReference>
<proteinExistence type="predicted"/>
<evidence type="ECO:0000313" key="4">
    <source>
        <dbReference type="Proteomes" id="UP000246078"/>
    </source>
</evidence>
<dbReference type="VEuPathDB" id="TriTrypDB:BCY84_02877"/>
<evidence type="ECO:0000313" key="3">
    <source>
        <dbReference type="EMBL" id="PWU87596.1"/>
    </source>
</evidence>
<comment type="caution">
    <text evidence="3">The sequence shown here is derived from an EMBL/GenBank/DDBJ whole genome shotgun (WGS) entry which is preliminary data.</text>
</comment>
<dbReference type="VEuPathDB" id="TriTrypDB:TcYC6_0077200"/>
<feature type="compositionally biased region" description="Basic and acidic residues" evidence="1">
    <location>
        <begin position="216"/>
        <end position="225"/>
    </location>
</feature>
<dbReference type="GO" id="GO:0071218">
    <property type="term" value="P:cellular response to misfolded protein"/>
    <property type="evidence" value="ECO:0007669"/>
    <property type="project" value="TreeGrafter"/>
</dbReference>
<feature type="compositionally biased region" description="Basic and acidic residues" evidence="1">
    <location>
        <begin position="193"/>
        <end position="206"/>
    </location>
</feature>
<dbReference type="VEuPathDB" id="TriTrypDB:TCDM_14441"/>